<organism evidence="1 2">
    <name type="scientific">Comamonas testosteroni</name>
    <name type="common">Pseudomonas testosteroni</name>
    <dbReference type="NCBI Taxonomy" id="285"/>
    <lineage>
        <taxon>Bacteria</taxon>
        <taxon>Pseudomonadati</taxon>
        <taxon>Pseudomonadota</taxon>
        <taxon>Betaproteobacteria</taxon>
        <taxon>Burkholderiales</taxon>
        <taxon>Comamonadaceae</taxon>
        <taxon>Comamonas</taxon>
    </lineage>
</organism>
<dbReference type="EMBL" id="AWOR01000049">
    <property type="protein sequence ID" value="KGH28550.1"/>
    <property type="molecule type" value="Genomic_DNA"/>
</dbReference>
<evidence type="ECO:0000313" key="1">
    <source>
        <dbReference type="EMBL" id="KGH28550.1"/>
    </source>
</evidence>
<evidence type="ECO:0000313" key="2">
    <source>
        <dbReference type="Proteomes" id="UP000029553"/>
    </source>
</evidence>
<dbReference type="AlphaFoldDB" id="A0A096GTS7"/>
<gene>
    <name evidence="1" type="ORF">P353_15255</name>
</gene>
<name>A0A096GTS7_COMTE</name>
<sequence>MQPRINFIERGRLFRRELKRRRVRFLPMQVLRRIFEKAGV</sequence>
<accession>A0A096GTS7</accession>
<proteinExistence type="predicted"/>
<reference evidence="1 2" key="1">
    <citation type="submission" date="2013-09" db="EMBL/GenBank/DDBJ databases">
        <title>High correlation between genotypes and phenotypes of environmental bacteria Comamonas testosteroni strains.</title>
        <authorList>
            <person name="Liu L."/>
            <person name="Zhu W."/>
            <person name="Xia X."/>
            <person name="Xu B."/>
            <person name="Luo M."/>
            <person name="Wang G."/>
        </authorList>
    </citation>
    <scope>NUCLEOTIDE SEQUENCE [LARGE SCALE GENOMIC DNA]</scope>
    <source>
        <strain evidence="1 2">JL40</strain>
    </source>
</reference>
<comment type="caution">
    <text evidence="1">The sequence shown here is derived from an EMBL/GenBank/DDBJ whole genome shotgun (WGS) entry which is preliminary data.</text>
</comment>
<protein>
    <submittedName>
        <fullName evidence="1">Uncharacterized protein</fullName>
    </submittedName>
</protein>
<dbReference type="Proteomes" id="UP000029553">
    <property type="component" value="Unassembled WGS sequence"/>
</dbReference>